<evidence type="ECO:0000313" key="2">
    <source>
        <dbReference type="EMBL" id="QKW46008.1"/>
    </source>
</evidence>
<evidence type="ECO:0000313" key="3">
    <source>
        <dbReference type="Proteomes" id="UP000509345"/>
    </source>
</evidence>
<name>A0A7H8MVG3_STRMI</name>
<dbReference type="EMBL" id="CP054926">
    <property type="protein sequence ID" value="QKW46008.1"/>
    <property type="molecule type" value="Genomic_DNA"/>
</dbReference>
<dbReference type="GeneID" id="87635047"/>
<accession>A0A7H8MVG3</accession>
<dbReference type="AlphaFoldDB" id="A0A7H8MVG3"/>
<reference evidence="2 3" key="1">
    <citation type="submission" date="2020-06" db="EMBL/GenBank/DDBJ databases">
        <title>Genome mining for natural products.</title>
        <authorList>
            <person name="Zhang B."/>
            <person name="Shi J."/>
            <person name="Ge H."/>
        </authorList>
    </citation>
    <scope>NUCLEOTIDE SEQUENCE [LARGE SCALE GENOMIC DNA]</scope>
    <source>
        <strain evidence="2 3">NA06532</strain>
    </source>
</reference>
<protein>
    <submittedName>
        <fullName evidence="2">Uncharacterized protein</fullName>
    </submittedName>
</protein>
<keyword evidence="4" id="KW-1185">Reference proteome</keyword>
<dbReference type="RefSeq" id="WP_176144761.1">
    <property type="nucleotide sequence ID" value="NZ_CP054926.1"/>
</dbReference>
<gene>
    <name evidence="1" type="ORF">ABR748_36240</name>
    <name evidence="2" type="ORF">HUT09_27670</name>
</gene>
<sequence>MRTFLLLIAYYLVVTPIGLLSRRFDDPLARRWNRRADTYWNAPAPSPAR</sequence>
<proteinExistence type="predicted"/>
<dbReference type="EMBL" id="JBEJUE010000065">
    <property type="protein sequence ID" value="MER0429597.1"/>
    <property type="molecule type" value="Genomic_DNA"/>
</dbReference>
<evidence type="ECO:0000313" key="1">
    <source>
        <dbReference type="EMBL" id="MER0429597.1"/>
    </source>
</evidence>
<dbReference type="Proteomes" id="UP000509345">
    <property type="component" value="Chromosome"/>
</dbReference>
<dbReference type="Proteomes" id="UP001456562">
    <property type="component" value="Unassembled WGS sequence"/>
</dbReference>
<reference evidence="1 4" key="2">
    <citation type="submission" date="2024-01" db="EMBL/GenBank/DDBJ databases">
        <title>Metagenomic exploration of the rhizosphere soil microbial community and their significance in facilitating the development of wild simulated ginseng.</title>
        <authorList>
            <person name="Huang J."/>
        </authorList>
    </citation>
    <scope>NUCLEOTIDE SEQUENCE [LARGE SCALE GENOMIC DNA]</scope>
    <source>
        <strain evidence="1 4">WY141</strain>
    </source>
</reference>
<evidence type="ECO:0000313" key="4">
    <source>
        <dbReference type="Proteomes" id="UP001456562"/>
    </source>
</evidence>
<organism evidence="2 3">
    <name type="scientific">Streptomyces microflavus</name>
    <name type="common">Streptomyces lipmanii</name>
    <dbReference type="NCBI Taxonomy" id="1919"/>
    <lineage>
        <taxon>Bacteria</taxon>
        <taxon>Bacillati</taxon>
        <taxon>Actinomycetota</taxon>
        <taxon>Actinomycetes</taxon>
        <taxon>Kitasatosporales</taxon>
        <taxon>Streptomycetaceae</taxon>
        <taxon>Streptomyces</taxon>
    </lineage>
</organism>